<evidence type="ECO:0000313" key="5">
    <source>
        <dbReference type="Proteomes" id="UP000095751"/>
    </source>
</evidence>
<name>A0A1E7FBH4_9STRA</name>
<dbReference type="SUPFAM" id="SSF53927">
    <property type="entry name" value="Cytidine deaminase-like"/>
    <property type="match status" value="1"/>
</dbReference>
<accession>A0A1E7FBH4</accession>
<evidence type="ECO:0000256" key="1">
    <source>
        <dbReference type="ARBA" id="ARBA00022723"/>
    </source>
</evidence>
<dbReference type="InterPro" id="IPR016192">
    <property type="entry name" value="APOBEC/CMP_deaminase_Zn-bd"/>
</dbReference>
<organism evidence="4 5">
    <name type="scientific">Fragilariopsis cylindrus CCMP1102</name>
    <dbReference type="NCBI Taxonomy" id="635003"/>
    <lineage>
        <taxon>Eukaryota</taxon>
        <taxon>Sar</taxon>
        <taxon>Stramenopiles</taxon>
        <taxon>Ochrophyta</taxon>
        <taxon>Bacillariophyta</taxon>
        <taxon>Bacillariophyceae</taxon>
        <taxon>Bacillariophycidae</taxon>
        <taxon>Bacillariales</taxon>
        <taxon>Bacillariaceae</taxon>
        <taxon>Fragilariopsis</taxon>
    </lineage>
</organism>
<dbReference type="GO" id="GO:0016787">
    <property type="term" value="F:hydrolase activity"/>
    <property type="evidence" value="ECO:0007669"/>
    <property type="project" value="InterPro"/>
</dbReference>
<dbReference type="KEGG" id="fcy:FRACYDRAFT_240189"/>
<keyword evidence="1" id="KW-0479">Metal-binding</keyword>
<dbReference type="PROSITE" id="PS51747">
    <property type="entry name" value="CYT_DCMP_DEAMINASES_2"/>
    <property type="match status" value="1"/>
</dbReference>
<evidence type="ECO:0000259" key="3">
    <source>
        <dbReference type="PROSITE" id="PS51747"/>
    </source>
</evidence>
<sequence>MAELLKGYELYGWKPDKGLSKDDNFMDLCMIITRSSKLKQGSMACILVNEVNEIEELSQNAMISVSNNKPLYGECDSDIHAEIAAIGDACRNGISTNKATAYITMPPCKRCFAALTVAGIRKILFEKI</sequence>
<dbReference type="AlphaFoldDB" id="A0A1E7FBH4"/>
<feature type="domain" description="CMP/dCMP-type deaminase" evidence="3">
    <location>
        <begin position="22"/>
        <end position="128"/>
    </location>
</feature>
<gene>
    <name evidence="4" type="ORF">FRACYDRAFT_240189</name>
</gene>
<dbReference type="Gene3D" id="3.40.140.10">
    <property type="entry name" value="Cytidine Deaminase, domain 2"/>
    <property type="match status" value="1"/>
</dbReference>
<protein>
    <recommendedName>
        <fullName evidence="3">CMP/dCMP-type deaminase domain-containing protein</fullName>
    </recommendedName>
</protein>
<dbReference type="InterPro" id="IPR002125">
    <property type="entry name" value="CMP_dCMP_dom"/>
</dbReference>
<dbReference type="Pfam" id="PF00383">
    <property type="entry name" value="dCMP_cyt_deam_1"/>
    <property type="match status" value="1"/>
</dbReference>
<dbReference type="GO" id="GO:0008270">
    <property type="term" value="F:zinc ion binding"/>
    <property type="evidence" value="ECO:0007669"/>
    <property type="project" value="InterPro"/>
</dbReference>
<dbReference type="PROSITE" id="PS00903">
    <property type="entry name" value="CYT_DCMP_DEAMINASES_1"/>
    <property type="match status" value="1"/>
</dbReference>
<dbReference type="Proteomes" id="UP000095751">
    <property type="component" value="Unassembled WGS sequence"/>
</dbReference>
<dbReference type="EMBL" id="KV784359">
    <property type="protein sequence ID" value="OEU15499.1"/>
    <property type="molecule type" value="Genomic_DNA"/>
</dbReference>
<reference evidence="4 5" key="1">
    <citation type="submission" date="2016-09" db="EMBL/GenBank/DDBJ databases">
        <title>Extensive genetic diversity and differential bi-allelic expression allows diatom success in the polar Southern Ocean.</title>
        <authorList>
            <consortium name="DOE Joint Genome Institute"/>
            <person name="Mock T."/>
            <person name="Otillar R.P."/>
            <person name="Strauss J."/>
            <person name="Dupont C."/>
            <person name="Frickenhaus S."/>
            <person name="Maumus F."/>
            <person name="Mcmullan M."/>
            <person name="Sanges R."/>
            <person name="Schmutz J."/>
            <person name="Toseland A."/>
            <person name="Valas R."/>
            <person name="Veluchamy A."/>
            <person name="Ward B.J."/>
            <person name="Allen A."/>
            <person name="Barry K."/>
            <person name="Falciatore A."/>
            <person name="Ferrante M."/>
            <person name="Fortunato A.E."/>
            <person name="Gloeckner G."/>
            <person name="Gruber A."/>
            <person name="Hipkin R."/>
            <person name="Janech M."/>
            <person name="Kroth P."/>
            <person name="Leese F."/>
            <person name="Lindquist E."/>
            <person name="Lyon B.R."/>
            <person name="Martin J."/>
            <person name="Mayer C."/>
            <person name="Parker M."/>
            <person name="Quesneville H."/>
            <person name="Raymond J."/>
            <person name="Uhlig C."/>
            <person name="Valentin K.U."/>
            <person name="Worden A.Z."/>
            <person name="Armbrust E.V."/>
            <person name="Bowler C."/>
            <person name="Green B."/>
            <person name="Moulton V."/>
            <person name="Van Oosterhout C."/>
            <person name="Grigoriev I."/>
        </authorList>
    </citation>
    <scope>NUCLEOTIDE SEQUENCE [LARGE SCALE GENOMIC DNA]</scope>
    <source>
        <strain evidence="4 5">CCMP1102</strain>
    </source>
</reference>
<evidence type="ECO:0000256" key="2">
    <source>
        <dbReference type="ARBA" id="ARBA00022833"/>
    </source>
</evidence>
<dbReference type="OrthoDB" id="46889at2759"/>
<keyword evidence="5" id="KW-1185">Reference proteome</keyword>
<evidence type="ECO:0000313" key="4">
    <source>
        <dbReference type="EMBL" id="OEU15499.1"/>
    </source>
</evidence>
<dbReference type="InterPro" id="IPR016193">
    <property type="entry name" value="Cytidine_deaminase-like"/>
</dbReference>
<dbReference type="InParanoid" id="A0A1E7FBH4"/>
<proteinExistence type="predicted"/>
<keyword evidence="2" id="KW-0862">Zinc</keyword>